<dbReference type="CDD" id="cd06171">
    <property type="entry name" value="Sigma70_r4"/>
    <property type="match status" value="1"/>
</dbReference>
<keyword evidence="3" id="KW-0731">Sigma factor</keyword>
<dbReference type="InterPro" id="IPR013325">
    <property type="entry name" value="RNA_pol_sigma_r2"/>
</dbReference>
<dbReference type="InterPro" id="IPR013249">
    <property type="entry name" value="RNA_pol_sigma70_r4_t2"/>
</dbReference>
<keyword evidence="8" id="KW-1185">Reference proteome</keyword>
<dbReference type="RefSeq" id="WP_255227558.1">
    <property type="nucleotide sequence ID" value="NZ_JAJEKE010000008.1"/>
</dbReference>
<dbReference type="Pfam" id="PF08281">
    <property type="entry name" value="Sigma70_r4_2"/>
    <property type="match status" value="1"/>
</dbReference>
<dbReference type="InterPro" id="IPR013324">
    <property type="entry name" value="RNA_pol_sigma_r3/r4-like"/>
</dbReference>
<name>A0ABT1NFK7_9FIRM</name>
<dbReference type="InterPro" id="IPR039425">
    <property type="entry name" value="RNA_pol_sigma-70-like"/>
</dbReference>
<gene>
    <name evidence="7" type="ORF">LJD61_10855</name>
</gene>
<dbReference type="SUPFAM" id="SSF88659">
    <property type="entry name" value="Sigma3 and sigma4 domains of RNA polymerase sigma factors"/>
    <property type="match status" value="1"/>
</dbReference>
<dbReference type="InterPro" id="IPR007627">
    <property type="entry name" value="RNA_pol_sigma70_r2"/>
</dbReference>
<reference evidence="7 8" key="1">
    <citation type="submission" date="2021-10" db="EMBL/GenBank/DDBJ databases">
        <title>Lutispora strain m25 sp. nov., a thermophilic, non-spore-forming bacterium isolated from a lab-scale methanogenic bioreactor digesting anaerobic sludge.</title>
        <authorList>
            <person name="El Houari A."/>
            <person name="Mcdonald J."/>
        </authorList>
    </citation>
    <scope>NUCLEOTIDE SEQUENCE [LARGE SCALE GENOMIC DNA]</scope>
    <source>
        <strain evidence="8">m25</strain>
    </source>
</reference>
<organism evidence="7 8">
    <name type="scientific">Lutispora saccharofermentans</name>
    <dbReference type="NCBI Taxonomy" id="3024236"/>
    <lineage>
        <taxon>Bacteria</taxon>
        <taxon>Bacillati</taxon>
        <taxon>Bacillota</taxon>
        <taxon>Clostridia</taxon>
        <taxon>Lutisporales</taxon>
        <taxon>Lutisporaceae</taxon>
        <taxon>Lutispora</taxon>
    </lineage>
</organism>
<keyword evidence="4" id="KW-0804">Transcription</keyword>
<dbReference type="EMBL" id="JAJEKE010000008">
    <property type="protein sequence ID" value="MCQ1530042.1"/>
    <property type="molecule type" value="Genomic_DNA"/>
</dbReference>
<dbReference type="SUPFAM" id="SSF88946">
    <property type="entry name" value="Sigma2 domain of RNA polymerase sigma factors"/>
    <property type="match status" value="1"/>
</dbReference>
<dbReference type="Gene3D" id="1.10.10.10">
    <property type="entry name" value="Winged helix-like DNA-binding domain superfamily/Winged helix DNA-binding domain"/>
    <property type="match status" value="1"/>
</dbReference>
<protein>
    <submittedName>
        <fullName evidence="7">Sigma-70 family RNA polymerase sigma factor</fullName>
    </submittedName>
</protein>
<evidence type="ECO:0000256" key="1">
    <source>
        <dbReference type="ARBA" id="ARBA00010641"/>
    </source>
</evidence>
<comment type="caution">
    <text evidence="7">The sequence shown here is derived from an EMBL/GenBank/DDBJ whole genome shotgun (WGS) entry which is preliminary data.</text>
</comment>
<dbReference type="PANTHER" id="PTHR43133:SF51">
    <property type="entry name" value="RNA POLYMERASE SIGMA FACTOR"/>
    <property type="match status" value="1"/>
</dbReference>
<evidence type="ECO:0000259" key="6">
    <source>
        <dbReference type="Pfam" id="PF08281"/>
    </source>
</evidence>
<evidence type="ECO:0000256" key="3">
    <source>
        <dbReference type="ARBA" id="ARBA00023082"/>
    </source>
</evidence>
<evidence type="ECO:0000313" key="7">
    <source>
        <dbReference type="EMBL" id="MCQ1530042.1"/>
    </source>
</evidence>
<feature type="domain" description="RNA polymerase sigma factor 70 region 4 type 2" evidence="6">
    <location>
        <begin position="105"/>
        <end position="154"/>
    </location>
</feature>
<evidence type="ECO:0000256" key="4">
    <source>
        <dbReference type="ARBA" id="ARBA00023163"/>
    </source>
</evidence>
<evidence type="ECO:0000313" key="8">
    <source>
        <dbReference type="Proteomes" id="UP001651880"/>
    </source>
</evidence>
<comment type="similarity">
    <text evidence="1">Belongs to the sigma-70 factor family. ECF subfamily.</text>
</comment>
<proteinExistence type="inferred from homology"/>
<dbReference type="Proteomes" id="UP001651880">
    <property type="component" value="Unassembled WGS sequence"/>
</dbReference>
<dbReference type="InterPro" id="IPR036388">
    <property type="entry name" value="WH-like_DNA-bd_sf"/>
</dbReference>
<dbReference type="PANTHER" id="PTHR43133">
    <property type="entry name" value="RNA POLYMERASE ECF-TYPE SIGMA FACTO"/>
    <property type="match status" value="1"/>
</dbReference>
<sequence>MSFDEIIDKYKDAIFRMVYVHIGDFHRSEDITQEIFIRIYRSLSKFRGDSSIYTWIYRISINTIRTYAKKDRTIADTLSVDHMEDIPDDAWDEEKLVEGLQNSSVISLIQRLPDKYKEVLVLYYYQDLKVEDICSVLNEPSGTIKSKLHRGRNMLKEMLLKEGVSNG</sequence>
<dbReference type="Pfam" id="PF04542">
    <property type="entry name" value="Sigma70_r2"/>
    <property type="match status" value="1"/>
</dbReference>
<dbReference type="Gene3D" id="1.10.1740.10">
    <property type="match status" value="1"/>
</dbReference>
<accession>A0ABT1NFK7</accession>
<dbReference type="InterPro" id="IPR014284">
    <property type="entry name" value="RNA_pol_sigma-70_dom"/>
</dbReference>
<dbReference type="NCBIfam" id="TIGR02937">
    <property type="entry name" value="sigma70-ECF"/>
    <property type="match status" value="1"/>
</dbReference>
<keyword evidence="2" id="KW-0805">Transcription regulation</keyword>
<evidence type="ECO:0000259" key="5">
    <source>
        <dbReference type="Pfam" id="PF04542"/>
    </source>
</evidence>
<evidence type="ECO:0000256" key="2">
    <source>
        <dbReference type="ARBA" id="ARBA00023015"/>
    </source>
</evidence>
<feature type="domain" description="RNA polymerase sigma-70 region 2" evidence="5">
    <location>
        <begin position="7"/>
        <end position="72"/>
    </location>
</feature>